<dbReference type="SUPFAM" id="SSF54919">
    <property type="entry name" value="Nucleoside diphosphate kinase, NDK"/>
    <property type="match status" value="2"/>
</dbReference>
<comment type="caution">
    <text evidence="1">The sequence shown here is derived from an EMBL/GenBank/DDBJ whole genome shotgun (WGS) entry which is preliminary data.</text>
</comment>
<dbReference type="AlphaFoldDB" id="A0A0M0JX51"/>
<dbReference type="Proteomes" id="UP000037460">
    <property type="component" value="Unassembled WGS sequence"/>
</dbReference>
<evidence type="ECO:0000313" key="2">
    <source>
        <dbReference type="Proteomes" id="UP000037460"/>
    </source>
</evidence>
<dbReference type="Gene3D" id="3.30.70.141">
    <property type="entry name" value="Nucleoside diphosphate kinase-like domain"/>
    <property type="match status" value="2"/>
</dbReference>
<evidence type="ECO:0008006" key="3">
    <source>
        <dbReference type="Google" id="ProtNLM"/>
    </source>
</evidence>
<proteinExistence type="predicted"/>
<evidence type="ECO:0000313" key="1">
    <source>
        <dbReference type="EMBL" id="KOO31236.1"/>
    </source>
</evidence>
<dbReference type="OrthoDB" id="2162449at2759"/>
<accession>A0A0M0JX51</accession>
<keyword evidence="2" id="KW-1185">Reference proteome</keyword>
<name>A0A0M0JX51_9EUKA</name>
<protein>
    <recommendedName>
        <fullName evidence="3">Nucleoside-diphosphate kinase</fullName>
    </recommendedName>
</protein>
<dbReference type="InterPro" id="IPR036850">
    <property type="entry name" value="NDK-like_dom_sf"/>
</dbReference>
<dbReference type="EMBL" id="JWZX01002059">
    <property type="protein sequence ID" value="KOO31236.1"/>
    <property type="molecule type" value="Genomic_DNA"/>
</dbReference>
<gene>
    <name evidence="1" type="ORF">Ctob_013751</name>
</gene>
<reference evidence="2" key="1">
    <citation type="journal article" date="2015" name="PLoS Genet.">
        <title>Genome Sequence and Transcriptome Analyses of Chrysochromulina tobin: Metabolic Tools for Enhanced Algal Fitness in the Prominent Order Prymnesiales (Haptophyceae).</title>
        <authorList>
            <person name="Hovde B.T."/>
            <person name="Deodato C.R."/>
            <person name="Hunsperger H.M."/>
            <person name="Ryken S.A."/>
            <person name="Yost W."/>
            <person name="Jha R.K."/>
            <person name="Patterson J."/>
            <person name="Monnat R.J. Jr."/>
            <person name="Barlow S.B."/>
            <person name="Starkenburg S.R."/>
            <person name="Cattolico R.A."/>
        </authorList>
    </citation>
    <scope>NUCLEOTIDE SEQUENCE</scope>
    <source>
        <strain evidence="2">CCMP291</strain>
    </source>
</reference>
<sequence>MASVLRSLTSARVNIAVASGIALSAYALHSRAPVRALEPAEEHIFVINGFYMAMREKYTKPGESIYYYLVEWEPSKLSWEGFRGKVLGATDPSTAENGALRKAIFSNWKELGLKSEPNVGDNGVHASASPFEALAERLNWMGVKLEEDSFGKALLDSGIPKDTILAWTKDPQVPFDGKKASLFDLFEDLDYDDCLAKAQIIAGVSGKRPSGKMQAFVFIKPHAVTEPTKKLVSSKFAEASITIVKQGSLTAEAIEKGKLIDNHYYAIANKASLSKPAELNPPAKGQEEFAKKFGITWKAALEKGVVYNAVDGCKRLGVDGVVMDKTWATAKKKGDLVKFGGGFYAGKIPAPPKADNSGWLTSVILALYALVGK</sequence>
<organism evidence="1 2">
    <name type="scientific">Chrysochromulina tobinii</name>
    <dbReference type="NCBI Taxonomy" id="1460289"/>
    <lineage>
        <taxon>Eukaryota</taxon>
        <taxon>Haptista</taxon>
        <taxon>Haptophyta</taxon>
        <taxon>Prymnesiophyceae</taxon>
        <taxon>Prymnesiales</taxon>
        <taxon>Chrysochromulinaceae</taxon>
        <taxon>Chrysochromulina</taxon>
    </lineage>
</organism>